<dbReference type="Pfam" id="PF11104">
    <property type="entry name" value="PilM_2"/>
    <property type="match status" value="1"/>
</dbReference>
<reference evidence="1 2" key="1">
    <citation type="journal article" date="2016" name="Nat. Commun.">
        <title>Thousands of microbial genomes shed light on interconnected biogeochemical processes in an aquifer system.</title>
        <authorList>
            <person name="Anantharaman K."/>
            <person name="Brown C.T."/>
            <person name="Hug L.A."/>
            <person name="Sharon I."/>
            <person name="Castelle C.J."/>
            <person name="Probst A.J."/>
            <person name="Thomas B.C."/>
            <person name="Singh A."/>
            <person name="Wilkins M.J."/>
            <person name="Karaoz U."/>
            <person name="Brodie E.L."/>
            <person name="Williams K.H."/>
            <person name="Hubbard S.S."/>
            <person name="Banfield J.F."/>
        </authorList>
    </citation>
    <scope>NUCLEOTIDE SEQUENCE [LARGE SCALE GENOMIC DNA]</scope>
</reference>
<protein>
    <recommendedName>
        <fullName evidence="3">SHS2 domain-containing protein</fullName>
    </recommendedName>
</protein>
<accession>A0A1F5WQ86</accession>
<dbReference type="InterPro" id="IPR043129">
    <property type="entry name" value="ATPase_NBD"/>
</dbReference>
<dbReference type="PANTHER" id="PTHR32432:SF3">
    <property type="entry name" value="ETHANOLAMINE UTILIZATION PROTEIN EUTJ"/>
    <property type="match status" value="1"/>
</dbReference>
<evidence type="ECO:0000313" key="2">
    <source>
        <dbReference type="Proteomes" id="UP000178425"/>
    </source>
</evidence>
<name>A0A1F5WQ86_9BACT</name>
<dbReference type="InterPro" id="IPR050696">
    <property type="entry name" value="FtsA/MreB"/>
</dbReference>
<dbReference type="InterPro" id="IPR005883">
    <property type="entry name" value="PilM"/>
</dbReference>
<dbReference type="PIRSF" id="PIRSF019169">
    <property type="entry name" value="PilM"/>
    <property type="match status" value="1"/>
</dbReference>
<proteinExistence type="predicted"/>
<sequence>MQLPNFLKLPVYAFDISDQSYKYLLLKEEKEGVVVDDFGGANIPNGVIERGEIKKPDVLVAQLRALFLLRGIKYAALALPEEKGFLRTVKLSGIKEEEVGRALEFQLEEHIPLSAADAVFNYTISKREKDHLDVVLSAFPKITVESYLDVFSKAGALPVYIESELNASVAAVIPVDFKKTAMLIDWGHTRTSFSIVDSGVLGFTTTVPIGGSGLDEVIAKSLNVGLAKAELLKKEKGFIKSASSADVFEAMIPFITAFSEEVEKYINYWQTHSETKEAPERIFLYGGEANLAGFKEYLSKQLNIEVSLADPWVNMRFPGHYLPEIELKDSLRFATSIGLSLNALRENKFL</sequence>
<dbReference type="AlphaFoldDB" id="A0A1F5WQ86"/>
<dbReference type="PANTHER" id="PTHR32432">
    <property type="entry name" value="CELL DIVISION PROTEIN FTSA-RELATED"/>
    <property type="match status" value="1"/>
</dbReference>
<comment type="caution">
    <text evidence="1">The sequence shown here is derived from an EMBL/GenBank/DDBJ whole genome shotgun (WGS) entry which is preliminary data.</text>
</comment>
<dbReference type="CDD" id="cd24049">
    <property type="entry name" value="ASKHA_NBD_PilM"/>
    <property type="match status" value="1"/>
</dbReference>
<dbReference type="SUPFAM" id="SSF53067">
    <property type="entry name" value="Actin-like ATPase domain"/>
    <property type="match status" value="2"/>
</dbReference>
<dbReference type="Gene3D" id="3.30.420.40">
    <property type="match status" value="2"/>
</dbReference>
<gene>
    <name evidence="1" type="ORF">A2W54_03360</name>
</gene>
<evidence type="ECO:0000313" key="1">
    <source>
        <dbReference type="EMBL" id="OGF77816.1"/>
    </source>
</evidence>
<organism evidence="1 2">
    <name type="scientific">Candidatus Giovannonibacteria bacterium RIFCSPHIGHO2_02_43_13</name>
    <dbReference type="NCBI Taxonomy" id="1798330"/>
    <lineage>
        <taxon>Bacteria</taxon>
        <taxon>Candidatus Giovannoniibacteriota</taxon>
    </lineage>
</organism>
<dbReference type="Proteomes" id="UP000178425">
    <property type="component" value="Unassembled WGS sequence"/>
</dbReference>
<dbReference type="Gene3D" id="3.30.1490.300">
    <property type="match status" value="1"/>
</dbReference>
<dbReference type="EMBL" id="MFHI01000034">
    <property type="protein sequence ID" value="OGF77816.1"/>
    <property type="molecule type" value="Genomic_DNA"/>
</dbReference>
<evidence type="ECO:0008006" key="3">
    <source>
        <dbReference type="Google" id="ProtNLM"/>
    </source>
</evidence>